<evidence type="ECO:0000313" key="3">
    <source>
        <dbReference type="Proteomes" id="UP001431209"/>
    </source>
</evidence>
<sequence>MLLNRVLRRNPKTLSSWSTSTIIKNRNVIFRLQSTDATVESNPTNEDPANAKEATKDEEKKDEIDIKFPEVTLTLNEVFNEEHYKKLPIDLATSKQIASELSKLVQNDQKIQSELSSIASMSNDGPSLFDKYQKLLSVLRNARRNFVENAQLKGSGRQMDGVDIDADIKLRTTLGRWSRRDQELLSSLQELYKYLSKKVFNVDLEYLIPDARCCGIHVRAHQDAEKYICSDPEIINKNISNPLLPKEFADQVFKREMELLKDEEVDLTKYTLKRKLIEQEIEKFKEVKKIDEMMWKTDKEGWEKLTDLTSEHNVEESDINERFSRRISNSEGWVCYKFQAMDVVYRFG</sequence>
<accession>A0AAW2YYE8</accession>
<proteinExistence type="predicted"/>
<reference evidence="2 3" key="1">
    <citation type="submission" date="2024-03" db="EMBL/GenBank/DDBJ databases">
        <title>The Acrasis kona genome and developmental transcriptomes reveal deep origins of eukaryotic multicellular pathways.</title>
        <authorList>
            <person name="Sheikh S."/>
            <person name="Fu C.-J."/>
            <person name="Brown M.W."/>
            <person name="Baldauf S.L."/>
        </authorList>
    </citation>
    <scope>NUCLEOTIDE SEQUENCE [LARGE SCALE GENOMIC DNA]</scope>
    <source>
        <strain evidence="2 3">ATCC MYA-3509</strain>
    </source>
</reference>
<gene>
    <name evidence="2" type="ORF">AKO1_014405</name>
</gene>
<evidence type="ECO:0000313" key="2">
    <source>
        <dbReference type="EMBL" id="KAL0482516.1"/>
    </source>
</evidence>
<keyword evidence="3" id="KW-1185">Reference proteome</keyword>
<organism evidence="2 3">
    <name type="scientific">Acrasis kona</name>
    <dbReference type="NCBI Taxonomy" id="1008807"/>
    <lineage>
        <taxon>Eukaryota</taxon>
        <taxon>Discoba</taxon>
        <taxon>Heterolobosea</taxon>
        <taxon>Tetramitia</taxon>
        <taxon>Eutetramitia</taxon>
        <taxon>Acrasidae</taxon>
        <taxon>Acrasis</taxon>
    </lineage>
</organism>
<feature type="compositionally biased region" description="Polar residues" evidence="1">
    <location>
        <begin position="36"/>
        <end position="47"/>
    </location>
</feature>
<dbReference type="Proteomes" id="UP001431209">
    <property type="component" value="Unassembled WGS sequence"/>
</dbReference>
<dbReference type="AlphaFoldDB" id="A0AAW2YYE8"/>
<evidence type="ECO:0000256" key="1">
    <source>
        <dbReference type="SAM" id="MobiDB-lite"/>
    </source>
</evidence>
<dbReference type="EMBL" id="JAOPGA020000868">
    <property type="protein sequence ID" value="KAL0482516.1"/>
    <property type="molecule type" value="Genomic_DNA"/>
</dbReference>
<protein>
    <submittedName>
        <fullName evidence="2">Myosin</fullName>
    </submittedName>
</protein>
<feature type="region of interest" description="Disordered" evidence="1">
    <location>
        <begin position="36"/>
        <end position="61"/>
    </location>
</feature>
<name>A0AAW2YYE8_9EUKA</name>
<feature type="compositionally biased region" description="Basic and acidic residues" evidence="1">
    <location>
        <begin position="49"/>
        <end position="61"/>
    </location>
</feature>
<comment type="caution">
    <text evidence="2">The sequence shown here is derived from an EMBL/GenBank/DDBJ whole genome shotgun (WGS) entry which is preliminary data.</text>
</comment>